<dbReference type="EMBL" id="JACYGY010000001">
    <property type="protein sequence ID" value="MBE9462089.1"/>
    <property type="molecule type" value="Genomic_DNA"/>
</dbReference>
<evidence type="ECO:0000313" key="2">
    <source>
        <dbReference type="Proteomes" id="UP000634134"/>
    </source>
</evidence>
<dbReference type="Proteomes" id="UP000634134">
    <property type="component" value="Unassembled WGS sequence"/>
</dbReference>
<accession>A0ABR9W9C4</accession>
<keyword evidence="2" id="KW-1185">Reference proteome</keyword>
<name>A0ABR9W9C4_9BACT</name>
<proteinExistence type="predicted"/>
<gene>
    <name evidence="1" type="ORF">IEE83_09375</name>
</gene>
<protein>
    <recommendedName>
        <fullName evidence="3">Transposase</fullName>
    </recommendedName>
</protein>
<comment type="caution">
    <text evidence="1">The sequence shown here is derived from an EMBL/GenBank/DDBJ whole genome shotgun (WGS) entry which is preliminary data.</text>
</comment>
<evidence type="ECO:0000313" key="1">
    <source>
        <dbReference type="EMBL" id="MBE9462089.1"/>
    </source>
</evidence>
<reference evidence="2" key="1">
    <citation type="submission" date="2023-07" db="EMBL/GenBank/DDBJ databases">
        <title>Dyadobacter sp. nov 'subterranea' isolated from contaminted grondwater.</title>
        <authorList>
            <person name="Szabo I."/>
            <person name="Al-Omari J."/>
            <person name="Szerdahelyi S.G."/>
            <person name="Rado J."/>
        </authorList>
    </citation>
    <scope>NUCLEOTIDE SEQUENCE [LARGE SCALE GENOMIC DNA]</scope>
    <source>
        <strain evidence="2">UP-52</strain>
    </source>
</reference>
<organism evidence="1 2">
    <name type="scientific">Dyadobacter subterraneus</name>
    <dbReference type="NCBI Taxonomy" id="2773304"/>
    <lineage>
        <taxon>Bacteria</taxon>
        <taxon>Pseudomonadati</taxon>
        <taxon>Bacteroidota</taxon>
        <taxon>Cytophagia</taxon>
        <taxon>Cytophagales</taxon>
        <taxon>Spirosomataceae</taxon>
        <taxon>Dyadobacter</taxon>
    </lineage>
</organism>
<sequence>MDVKVSCLRVARLMRKAKIRSIVKRKFRITTNSEHKYLDAEISSTGNSKWIK</sequence>
<evidence type="ECO:0008006" key="3">
    <source>
        <dbReference type="Google" id="ProtNLM"/>
    </source>
</evidence>